<proteinExistence type="predicted"/>
<evidence type="ECO:0000256" key="2">
    <source>
        <dbReference type="ARBA" id="ARBA00023157"/>
    </source>
</evidence>
<dbReference type="SUPFAM" id="SSF51110">
    <property type="entry name" value="alpha-D-mannose-specific plant lectins"/>
    <property type="match status" value="1"/>
</dbReference>
<keyword evidence="3" id="KW-0325">Glycoprotein</keyword>
<dbReference type="EMBL" id="EQ973944">
    <property type="protein sequence ID" value="EEF37737.1"/>
    <property type="molecule type" value="Genomic_DNA"/>
</dbReference>
<keyword evidence="2" id="KW-1015">Disulfide bond</keyword>
<dbReference type="Gene3D" id="2.90.10.10">
    <property type="entry name" value="Bulb-type lectin domain"/>
    <property type="match status" value="1"/>
</dbReference>
<dbReference type="PANTHER" id="PTHR32444">
    <property type="entry name" value="BULB-TYPE LECTIN DOMAIN-CONTAINING PROTEIN"/>
    <property type="match status" value="1"/>
</dbReference>
<dbReference type="InterPro" id="IPR036426">
    <property type="entry name" value="Bulb-type_lectin_dom_sf"/>
</dbReference>
<accession>B9SFE9</accession>
<organism evidence="5 6">
    <name type="scientific">Ricinus communis</name>
    <name type="common">Castor bean</name>
    <dbReference type="NCBI Taxonomy" id="3988"/>
    <lineage>
        <taxon>Eukaryota</taxon>
        <taxon>Viridiplantae</taxon>
        <taxon>Streptophyta</taxon>
        <taxon>Embryophyta</taxon>
        <taxon>Tracheophyta</taxon>
        <taxon>Spermatophyta</taxon>
        <taxon>Magnoliopsida</taxon>
        <taxon>eudicotyledons</taxon>
        <taxon>Gunneridae</taxon>
        <taxon>Pentapetalae</taxon>
        <taxon>rosids</taxon>
        <taxon>fabids</taxon>
        <taxon>Malpighiales</taxon>
        <taxon>Euphorbiaceae</taxon>
        <taxon>Acalyphoideae</taxon>
        <taxon>Acalypheae</taxon>
        <taxon>Ricinus</taxon>
    </lineage>
</organism>
<evidence type="ECO:0000256" key="3">
    <source>
        <dbReference type="ARBA" id="ARBA00023180"/>
    </source>
</evidence>
<dbReference type="STRING" id="3988.B9SFE9"/>
<dbReference type="InParanoid" id="B9SFE9"/>
<reference evidence="6" key="1">
    <citation type="journal article" date="2010" name="Nat. Biotechnol.">
        <title>Draft genome sequence of the oilseed species Ricinus communis.</title>
        <authorList>
            <person name="Chan A.P."/>
            <person name="Crabtree J."/>
            <person name="Zhao Q."/>
            <person name="Lorenzi H."/>
            <person name="Orvis J."/>
            <person name="Puiu D."/>
            <person name="Melake-Berhan A."/>
            <person name="Jones K.M."/>
            <person name="Redman J."/>
            <person name="Chen G."/>
            <person name="Cahoon E.B."/>
            <person name="Gedil M."/>
            <person name="Stanke M."/>
            <person name="Haas B.J."/>
            <person name="Wortman J.R."/>
            <person name="Fraser-Liggett C.M."/>
            <person name="Ravel J."/>
            <person name="Rabinowicz P.D."/>
        </authorList>
    </citation>
    <scope>NUCLEOTIDE SEQUENCE [LARGE SCALE GENOMIC DNA]</scope>
    <source>
        <strain evidence="6">cv. Hale</strain>
    </source>
</reference>
<evidence type="ECO:0000256" key="1">
    <source>
        <dbReference type="ARBA" id="ARBA00022729"/>
    </source>
</evidence>
<sequence>MTVSDDGNLVVLNGKNEVLWSSNVTNGVQNSSALLTDDGNLVLQDKTNGNTVWESFQQPSNVLARNMRLTAGERAGKNIVLRSWNSHSDPYIGSFSVGIDDLEVPEAFVWNGSRPYWQSGPWNGRIFIGIP</sequence>
<evidence type="ECO:0000313" key="5">
    <source>
        <dbReference type="EMBL" id="EEF37737.1"/>
    </source>
</evidence>
<dbReference type="Pfam" id="PF01453">
    <property type="entry name" value="B_lectin"/>
    <property type="match status" value="1"/>
</dbReference>
<keyword evidence="1" id="KW-0732">Signal</keyword>
<evidence type="ECO:0000259" key="4">
    <source>
        <dbReference type="PROSITE" id="PS50927"/>
    </source>
</evidence>
<dbReference type="InterPro" id="IPR001480">
    <property type="entry name" value="Bulb-type_lectin_dom"/>
</dbReference>
<dbReference type="Proteomes" id="UP000008311">
    <property type="component" value="Unassembled WGS sequence"/>
</dbReference>
<evidence type="ECO:0000313" key="6">
    <source>
        <dbReference type="Proteomes" id="UP000008311"/>
    </source>
</evidence>
<feature type="domain" description="Bulb-type lectin" evidence="4">
    <location>
        <begin position="1"/>
        <end position="56"/>
    </location>
</feature>
<dbReference type="PANTHER" id="PTHR32444:SF198">
    <property type="entry name" value="BULB-TYPE LECTIN DOMAIN-CONTAINING PROTEIN"/>
    <property type="match status" value="1"/>
</dbReference>
<protein>
    <recommendedName>
        <fullName evidence="4">Bulb-type lectin domain-containing protein</fullName>
    </recommendedName>
</protein>
<dbReference type="eggNOG" id="ENOG502QSUU">
    <property type="taxonomic scope" value="Eukaryota"/>
</dbReference>
<keyword evidence="6" id="KW-1185">Reference proteome</keyword>
<gene>
    <name evidence="5" type="ORF">RCOM_1096910</name>
</gene>
<dbReference type="AlphaFoldDB" id="B9SFE9"/>
<dbReference type="PROSITE" id="PS50927">
    <property type="entry name" value="BULB_LECTIN"/>
    <property type="match status" value="1"/>
</dbReference>
<name>B9SFE9_RICCO</name>